<organism evidence="1 2">
    <name type="scientific">Streptomyces mirabilis</name>
    <dbReference type="NCBI Taxonomy" id="68239"/>
    <lineage>
        <taxon>Bacteria</taxon>
        <taxon>Bacillati</taxon>
        <taxon>Actinomycetota</taxon>
        <taxon>Actinomycetes</taxon>
        <taxon>Kitasatosporales</taxon>
        <taxon>Streptomycetaceae</taxon>
        <taxon>Streptomyces</taxon>
    </lineage>
</organism>
<comment type="caution">
    <text evidence="1">The sequence shown here is derived from an EMBL/GenBank/DDBJ whole genome shotgun (WGS) entry which is preliminary data.</text>
</comment>
<evidence type="ECO:0000313" key="1">
    <source>
        <dbReference type="EMBL" id="MDU8995644.1"/>
    </source>
</evidence>
<sequence>MVIQKAREGNAASVEILTTEGEFIVFGQLRDSVCLLVAMSDDMAGRAGNALPSTIASMVEETQAIAGSV</sequence>
<keyword evidence="2" id="KW-1185">Reference proteome</keyword>
<accession>A0ABU3UNZ7</accession>
<name>A0ABU3UNZ7_9ACTN</name>
<reference evidence="1 2" key="1">
    <citation type="submission" date="2023-02" db="EMBL/GenBank/DDBJ databases">
        <authorList>
            <person name="Maleckis M."/>
        </authorList>
    </citation>
    <scope>NUCLEOTIDE SEQUENCE [LARGE SCALE GENOMIC DNA]</scope>
    <source>
        <strain evidence="1 2">P8-A2</strain>
    </source>
</reference>
<dbReference type="RefSeq" id="WP_143655429.1">
    <property type="nucleotide sequence ID" value="NZ_JARAKF010000001.1"/>
</dbReference>
<dbReference type="Proteomes" id="UP001257627">
    <property type="component" value="Unassembled WGS sequence"/>
</dbReference>
<dbReference type="EMBL" id="JARAKF010000001">
    <property type="protein sequence ID" value="MDU8995644.1"/>
    <property type="molecule type" value="Genomic_DNA"/>
</dbReference>
<protein>
    <recommendedName>
        <fullName evidence="3">Roadblock/LAMTOR2 domain-containing protein</fullName>
    </recommendedName>
</protein>
<evidence type="ECO:0000313" key="2">
    <source>
        <dbReference type="Proteomes" id="UP001257627"/>
    </source>
</evidence>
<evidence type="ECO:0008006" key="3">
    <source>
        <dbReference type="Google" id="ProtNLM"/>
    </source>
</evidence>
<gene>
    <name evidence="1" type="ORF">PU648_25470</name>
</gene>
<proteinExistence type="predicted"/>